<protein>
    <recommendedName>
        <fullName evidence="9 10">4-hydroxy-tetrahydrodipicolinate reductase</fullName>
        <shortName evidence="9">HTPA reductase</shortName>
        <ecNumber evidence="9 10">1.17.1.8</ecNumber>
    </recommendedName>
</protein>
<dbReference type="GO" id="GO:0005829">
    <property type="term" value="C:cytosol"/>
    <property type="evidence" value="ECO:0007669"/>
    <property type="project" value="TreeGrafter"/>
</dbReference>
<keyword evidence="7 9" id="KW-0520">NAD</keyword>
<feature type="active site" description="Proton donor" evidence="9">
    <location>
        <position position="138"/>
    </location>
</feature>
<dbReference type="InterPro" id="IPR022663">
    <property type="entry name" value="DapB_C"/>
</dbReference>
<dbReference type="PANTHER" id="PTHR20836:SF7">
    <property type="entry name" value="4-HYDROXY-TETRAHYDRODIPICOLINATE REDUCTASE"/>
    <property type="match status" value="1"/>
</dbReference>
<keyword evidence="8 9" id="KW-0457">Lysine biosynthesis</keyword>
<feature type="domain" description="Dihydrodipicolinate reductase C-terminal" evidence="12">
    <location>
        <begin position="107"/>
        <end position="236"/>
    </location>
</feature>
<dbReference type="NCBIfam" id="TIGR00036">
    <property type="entry name" value="dapB"/>
    <property type="match status" value="1"/>
</dbReference>
<comment type="similarity">
    <text evidence="1 9">Belongs to the DapB family.</text>
</comment>
<dbReference type="GO" id="GO:0019877">
    <property type="term" value="P:diaminopimelate biosynthetic process"/>
    <property type="evidence" value="ECO:0007669"/>
    <property type="project" value="UniProtKB-UniRule"/>
</dbReference>
<comment type="caution">
    <text evidence="13">The sequence shown here is derived from an EMBL/GenBank/DDBJ whole genome shotgun (WGS) entry which is preliminary data.</text>
</comment>
<evidence type="ECO:0000256" key="1">
    <source>
        <dbReference type="ARBA" id="ARBA00006642"/>
    </source>
</evidence>
<keyword evidence="3 9" id="KW-0028">Amino-acid biosynthesis</keyword>
<dbReference type="EC" id="1.17.1.8" evidence="9 10"/>
<keyword evidence="5 9" id="KW-0220">Diaminopimelate biosynthesis</keyword>
<reference evidence="13" key="1">
    <citation type="submission" date="2023-05" db="EMBL/GenBank/DDBJ databases">
        <title>Mariniplasma microaerophilum sp. nov., a novel anaerobic mollicute isolated from terrestrial mud volcano, Taman Peninsula, Russia.</title>
        <authorList>
            <person name="Khomyakova M.A."/>
            <person name="Merkel A.Y."/>
            <person name="Slobodkin A.I."/>
        </authorList>
    </citation>
    <scope>NUCLEOTIDE SEQUENCE</scope>
    <source>
        <strain evidence="13">M4Ah</strain>
    </source>
</reference>
<dbReference type="RefSeq" id="WP_282838864.1">
    <property type="nucleotide sequence ID" value="NZ_JASCXW010000005.1"/>
</dbReference>
<keyword evidence="6 9" id="KW-0560">Oxidoreductase</keyword>
<dbReference type="SUPFAM" id="SSF55347">
    <property type="entry name" value="Glyceraldehyde-3-phosphate dehydrogenase-like, C-terminal domain"/>
    <property type="match status" value="1"/>
</dbReference>
<dbReference type="InterPro" id="IPR023940">
    <property type="entry name" value="DHDPR_bac"/>
</dbReference>
<proteinExistence type="inferred from homology"/>
<dbReference type="CDD" id="cd02274">
    <property type="entry name" value="DHDPR_N"/>
    <property type="match status" value="1"/>
</dbReference>
<dbReference type="Pfam" id="PF01113">
    <property type="entry name" value="DapB_N"/>
    <property type="match status" value="1"/>
</dbReference>
<dbReference type="GO" id="GO:0050661">
    <property type="term" value="F:NADP binding"/>
    <property type="evidence" value="ECO:0007669"/>
    <property type="project" value="UniProtKB-UniRule"/>
</dbReference>
<dbReference type="GO" id="GO:0009089">
    <property type="term" value="P:lysine biosynthetic process via diaminopimelate"/>
    <property type="evidence" value="ECO:0007669"/>
    <property type="project" value="UniProtKB-UniRule"/>
</dbReference>
<dbReference type="HAMAP" id="MF_00102">
    <property type="entry name" value="DapB"/>
    <property type="match status" value="1"/>
</dbReference>
<dbReference type="InterPro" id="IPR000846">
    <property type="entry name" value="DapB_N"/>
</dbReference>
<feature type="binding site" evidence="9">
    <location>
        <position position="135"/>
    </location>
    <ligand>
        <name>(S)-2,3,4,5-tetrahydrodipicolinate</name>
        <dbReference type="ChEBI" id="CHEBI:16845"/>
    </ligand>
</feature>
<dbReference type="InterPro" id="IPR022664">
    <property type="entry name" value="DapB_N_CS"/>
</dbReference>
<evidence type="ECO:0000313" key="13">
    <source>
        <dbReference type="EMBL" id="MDI6452449.1"/>
    </source>
</evidence>
<comment type="catalytic activity">
    <reaction evidence="9">
        <text>(S)-2,3,4,5-tetrahydrodipicolinate + NADP(+) + H2O = (2S,4S)-4-hydroxy-2,3,4,5-tetrahydrodipicolinate + NADPH + H(+)</text>
        <dbReference type="Rhea" id="RHEA:35331"/>
        <dbReference type="ChEBI" id="CHEBI:15377"/>
        <dbReference type="ChEBI" id="CHEBI:15378"/>
        <dbReference type="ChEBI" id="CHEBI:16845"/>
        <dbReference type="ChEBI" id="CHEBI:57783"/>
        <dbReference type="ChEBI" id="CHEBI:58349"/>
        <dbReference type="ChEBI" id="CHEBI:67139"/>
        <dbReference type="EC" id="1.17.1.8"/>
    </reaction>
</comment>
<organism evidence="13 14">
    <name type="scientific">Peloplasma aerotolerans</name>
    <dbReference type="NCBI Taxonomy" id="3044389"/>
    <lineage>
        <taxon>Bacteria</taxon>
        <taxon>Bacillati</taxon>
        <taxon>Mycoplasmatota</taxon>
        <taxon>Mollicutes</taxon>
        <taxon>Acholeplasmatales</taxon>
        <taxon>Acholeplasmataceae</taxon>
        <taxon>Peloplasma</taxon>
    </lineage>
</organism>
<evidence type="ECO:0000259" key="12">
    <source>
        <dbReference type="Pfam" id="PF05173"/>
    </source>
</evidence>
<feature type="binding site" evidence="9">
    <location>
        <begin position="101"/>
        <end position="104"/>
    </location>
    <ligand>
        <name>NAD(+)</name>
        <dbReference type="ChEBI" id="CHEBI:57540"/>
    </ligand>
</feature>
<sequence length="243" mass="27281">MKALVIGSLGKMGSLIKQLLIQDSFFSEVLGYDINDENHQLLSEYPKVDVVIDFSHPSLITHILSYAKKNKTALVIATTGYSTHEQELIEDAQKDIPIFMSSNFSFGIEIVTQALKHISKWIEHDFDIEIIEKHHHHKIDAPSGTAIHLARTINEALKSPKNVINEHKQAHSTDLAIHSIRSGSIVGEHTVMFAGNDEIIEIKHTAQSKSIFAYGAIKAAKYLINRKPGYYTMEDLTKENSHE</sequence>
<feature type="binding site" evidence="9">
    <location>
        <begin position="144"/>
        <end position="145"/>
    </location>
    <ligand>
        <name>(S)-2,3,4,5-tetrahydrodipicolinate</name>
        <dbReference type="ChEBI" id="CHEBI:16845"/>
    </ligand>
</feature>
<dbReference type="GO" id="GO:0008839">
    <property type="term" value="F:4-hydroxy-tetrahydrodipicolinate reductase"/>
    <property type="evidence" value="ECO:0007669"/>
    <property type="project" value="UniProtKB-UniRule"/>
</dbReference>
<evidence type="ECO:0000313" key="14">
    <source>
        <dbReference type="Proteomes" id="UP001431532"/>
    </source>
</evidence>
<name>A0AAW6U912_9MOLU</name>
<comment type="catalytic activity">
    <reaction evidence="9">
        <text>(S)-2,3,4,5-tetrahydrodipicolinate + NAD(+) + H2O = (2S,4S)-4-hydroxy-2,3,4,5-tetrahydrodipicolinate + NADH + H(+)</text>
        <dbReference type="Rhea" id="RHEA:35323"/>
        <dbReference type="ChEBI" id="CHEBI:15377"/>
        <dbReference type="ChEBI" id="CHEBI:15378"/>
        <dbReference type="ChEBI" id="CHEBI:16845"/>
        <dbReference type="ChEBI" id="CHEBI:57540"/>
        <dbReference type="ChEBI" id="CHEBI:57945"/>
        <dbReference type="ChEBI" id="CHEBI:67139"/>
        <dbReference type="EC" id="1.17.1.8"/>
    </reaction>
</comment>
<dbReference type="PIRSF" id="PIRSF000161">
    <property type="entry name" value="DHPR"/>
    <property type="match status" value="1"/>
</dbReference>
<accession>A0AAW6U912</accession>
<dbReference type="Gene3D" id="3.40.50.720">
    <property type="entry name" value="NAD(P)-binding Rossmann-like Domain"/>
    <property type="match status" value="1"/>
</dbReference>
<comment type="subunit">
    <text evidence="9">Homotetramer.</text>
</comment>
<evidence type="ECO:0000256" key="6">
    <source>
        <dbReference type="ARBA" id="ARBA00023002"/>
    </source>
</evidence>
<feature type="binding site" evidence="9">
    <location>
        <begin position="77"/>
        <end position="79"/>
    </location>
    <ligand>
        <name>NAD(+)</name>
        <dbReference type="ChEBI" id="CHEBI:57540"/>
    </ligand>
</feature>
<dbReference type="GO" id="GO:0016726">
    <property type="term" value="F:oxidoreductase activity, acting on CH or CH2 groups, NAD or NADP as acceptor"/>
    <property type="evidence" value="ECO:0007669"/>
    <property type="project" value="UniProtKB-UniRule"/>
</dbReference>
<feature type="active site" description="Proton donor/acceptor" evidence="9">
    <location>
        <position position="134"/>
    </location>
</feature>
<feature type="binding site" evidence="9">
    <location>
        <position position="44"/>
    </location>
    <ligand>
        <name>NAD(+)</name>
        <dbReference type="ChEBI" id="CHEBI:57540"/>
    </ligand>
</feature>
<comment type="caution">
    <text evidence="9">Was originally thought to be a dihydrodipicolinate reductase (DHDPR), catalyzing the conversion of dihydrodipicolinate to tetrahydrodipicolinate. However, it was shown in E.coli that the substrate of the enzymatic reaction is not dihydrodipicolinate (DHDP) but in fact (2S,4S)-4-hydroxy-2,3,4,5-tetrahydrodipicolinic acid (HTPA), the product released by the DapA-catalyzed reaction.</text>
</comment>
<dbReference type="AlphaFoldDB" id="A0AAW6U912"/>
<dbReference type="PANTHER" id="PTHR20836">
    <property type="entry name" value="DIHYDRODIPICOLINATE REDUCTASE"/>
    <property type="match status" value="1"/>
</dbReference>
<dbReference type="GO" id="GO:0051287">
    <property type="term" value="F:NAD binding"/>
    <property type="evidence" value="ECO:0007669"/>
    <property type="project" value="UniProtKB-UniRule"/>
</dbReference>
<comment type="function">
    <text evidence="9">Catalyzes the conversion of 4-hydroxy-tetrahydrodipicolinate (HTPA) to tetrahydrodipicolinate.</text>
</comment>
<keyword evidence="4 9" id="KW-0521">NADP</keyword>
<dbReference type="Gene3D" id="3.30.360.10">
    <property type="entry name" value="Dihydrodipicolinate Reductase, domain 2"/>
    <property type="match status" value="1"/>
</dbReference>
<evidence type="ECO:0000256" key="8">
    <source>
        <dbReference type="ARBA" id="ARBA00023154"/>
    </source>
</evidence>
<evidence type="ECO:0000256" key="2">
    <source>
        <dbReference type="ARBA" id="ARBA00022490"/>
    </source>
</evidence>
<dbReference type="Proteomes" id="UP001431532">
    <property type="component" value="Unassembled WGS sequence"/>
</dbReference>
<comment type="pathway">
    <text evidence="9">Amino-acid biosynthesis; L-lysine biosynthesis via DAP pathway; (S)-tetrahydrodipicolinate from L-aspartate: step 4/4.</text>
</comment>
<evidence type="ECO:0000256" key="3">
    <source>
        <dbReference type="ARBA" id="ARBA00022605"/>
    </source>
</evidence>
<dbReference type="FunFam" id="3.30.360.10:FF:000009">
    <property type="entry name" value="4-hydroxy-tetrahydrodipicolinate reductase"/>
    <property type="match status" value="1"/>
</dbReference>
<evidence type="ECO:0000259" key="11">
    <source>
        <dbReference type="Pfam" id="PF01113"/>
    </source>
</evidence>
<feature type="domain" description="Dihydrodipicolinate reductase N-terminal" evidence="11">
    <location>
        <begin position="1"/>
        <end position="104"/>
    </location>
</feature>
<evidence type="ECO:0000256" key="9">
    <source>
        <dbReference type="HAMAP-Rule" id="MF_00102"/>
    </source>
</evidence>
<dbReference type="SUPFAM" id="SSF51735">
    <property type="entry name" value="NAD(P)-binding Rossmann-fold domains"/>
    <property type="match status" value="1"/>
</dbReference>
<evidence type="ECO:0000256" key="4">
    <source>
        <dbReference type="ARBA" id="ARBA00022857"/>
    </source>
</evidence>
<feature type="binding site" evidence="9">
    <location>
        <position position="47"/>
    </location>
    <ligand>
        <name>NADP(+)</name>
        <dbReference type="ChEBI" id="CHEBI:58349"/>
    </ligand>
</feature>
<comment type="subcellular location">
    <subcellularLocation>
        <location evidence="9">Cytoplasm</location>
    </subcellularLocation>
</comment>
<keyword evidence="14" id="KW-1185">Reference proteome</keyword>
<dbReference type="Pfam" id="PF05173">
    <property type="entry name" value="DapB_C"/>
    <property type="match status" value="1"/>
</dbReference>
<feature type="binding site" evidence="9">
    <location>
        <begin position="7"/>
        <end position="12"/>
    </location>
    <ligand>
        <name>NAD(+)</name>
        <dbReference type="ChEBI" id="CHEBI:57540"/>
    </ligand>
</feature>
<keyword evidence="2 9" id="KW-0963">Cytoplasm</keyword>
<evidence type="ECO:0000256" key="7">
    <source>
        <dbReference type="ARBA" id="ARBA00023027"/>
    </source>
</evidence>
<evidence type="ECO:0000256" key="5">
    <source>
        <dbReference type="ARBA" id="ARBA00022915"/>
    </source>
</evidence>
<dbReference type="PROSITE" id="PS01298">
    <property type="entry name" value="DAPB"/>
    <property type="match status" value="1"/>
</dbReference>
<gene>
    <name evidence="9 13" type="primary">dapB</name>
    <name evidence="13" type="ORF">QJ521_02625</name>
</gene>
<dbReference type="InterPro" id="IPR036291">
    <property type="entry name" value="NAD(P)-bd_dom_sf"/>
</dbReference>
<dbReference type="EMBL" id="JASCXW010000005">
    <property type="protein sequence ID" value="MDI6452449.1"/>
    <property type="molecule type" value="Genomic_DNA"/>
</dbReference>
<evidence type="ECO:0000256" key="10">
    <source>
        <dbReference type="NCBIfam" id="TIGR00036"/>
    </source>
</evidence>